<dbReference type="AlphaFoldDB" id="A0A8K0DC64"/>
<organism evidence="1 2">
    <name type="scientific">Ignelater luminosus</name>
    <name type="common">Cucubano</name>
    <name type="synonym">Pyrophorus luminosus</name>
    <dbReference type="NCBI Taxonomy" id="2038154"/>
    <lineage>
        <taxon>Eukaryota</taxon>
        <taxon>Metazoa</taxon>
        <taxon>Ecdysozoa</taxon>
        <taxon>Arthropoda</taxon>
        <taxon>Hexapoda</taxon>
        <taxon>Insecta</taxon>
        <taxon>Pterygota</taxon>
        <taxon>Neoptera</taxon>
        <taxon>Endopterygota</taxon>
        <taxon>Coleoptera</taxon>
        <taxon>Polyphaga</taxon>
        <taxon>Elateriformia</taxon>
        <taxon>Elateroidea</taxon>
        <taxon>Elateridae</taxon>
        <taxon>Agrypninae</taxon>
        <taxon>Pyrophorini</taxon>
        <taxon>Ignelater</taxon>
    </lineage>
</organism>
<proteinExistence type="predicted"/>
<comment type="caution">
    <text evidence="1">The sequence shown here is derived from an EMBL/GenBank/DDBJ whole genome shotgun (WGS) entry which is preliminary data.</text>
</comment>
<evidence type="ECO:0000313" key="1">
    <source>
        <dbReference type="EMBL" id="KAF2903515.1"/>
    </source>
</evidence>
<name>A0A8K0DC64_IGNLU</name>
<gene>
    <name evidence="1" type="ORF">ILUMI_02669</name>
</gene>
<reference evidence="1" key="1">
    <citation type="submission" date="2019-08" db="EMBL/GenBank/DDBJ databases">
        <title>The genome of the North American firefly Photinus pyralis.</title>
        <authorList>
            <consortium name="Photinus pyralis genome working group"/>
            <person name="Fallon T.R."/>
            <person name="Sander Lower S.E."/>
            <person name="Weng J.-K."/>
        </authorList>
    </citation>
    <scope>NUCLEOTIDE SEQUENCE</scope>
    <source>
        <strain evidence="1">TRF0915ILg1</strain>
        <tissue evidence="1">Whole body</tissue>
    </source>
</reference>
<dbReference type="Proteomes" id="UP000801492">
    <property type="component" value="Unassembled WGS sequence"/>
</dbReference>
<keyword evidence="2" id="KW-1185">Reference proteome</keyword>
<accession>A0A8K0DC64</accession>
<dbReference type="EMBL" id="VTPC01001009">
    <property type="protein sequence ID" value="KAF2903515.1"/>
    <property type="molecule type" value="Genomic_DNA"/>
</dbReference>
<protein>
    <submittedName>
        <fullName evidence="1">Uncharacterized protein</fullName>
    </submittedName>
</protein>
<sequence>MDYYNMKMVKEMFEVIRGDMNQSNTNFDKVLLEMTRMKEENKKLILQVTKQDKRIFELERVVRMNTVIMKGTADNENEKESDTREIISKTVQKIGVNVDNAKDIVEIKRIGRFIQEKARPIFLKVEKEQTKSRILKNAKALRGFNIWTEENYPRSVREERRNLIT</sequence>
<dbReference type="OrthoDB" id="6381026at2759"/>
<evidence type="ECO:0000313" key="2">
    <source>
        <dbReference type="Proteomes" id="UP000801492"/>
    </source>
</evidence>